<feature type="domain" description="AB hydrolase-1" evidence="3">
    <location>
        <begin position="33"/>
        <end position="147"/>
    </location>
</feature>
<dbReference type="Pfam" id="PF00561">
    <property type="entry name" value="Abhydrolase_1"/>
    <property type="match status" value="1"/>
</dbReference>
<proteinExistence type="inferred from homology"/>
<dbReference type="InterPro" id="IPR000073">
    <property type="entry name" value="AB_hydrolase_1"/>
</dbReference>
<sequence>MRTLLIAALMLASLYTQAQTLYTKAFGSPKDKAVIFLHGGPGYNAVNFEVTAAQQLADKGFYVIVYDRRGEGRSVDSAARFTFAQTFDDLAGIYKTYGLKKAILMGHSFGGVVAALYAAQHPAATAAVVMVSAPVSMQESFRTILQHVKEIYTARKDSTNLNYISMIENMDTSSIQYSSYTLGHAMLNGFYAPKHPSAAAKAIYKEAAADKTLQKYGNLMQPLAARGFWEHEKYTTLSLTATLEKLIANKTRLYGIYGKEDGLYSPQQVASLEKMTGTTRMFYLENAAHNVFADQREEFVRIIEKIK</sequence>
<organism evidence="4 5">
    <name type="scientific">Chitinophaga solisilvae</name>
    <dbReference type="NCBI Taxonomy" id="1233460"/>
    <lineage>
        <taxon>Bacteria</taxon>
        <taxon>Pseudomonadati</taxon>
        <taxon>Bacteroidota</taxon>
        <taxon>Chitinophagia</taxon>
        <taxon>Chitinophagales</taxon>
        <taxon>Chitinophagaceae</taxon>
        <taxon>Chitinophaga</taxon>
    </lineage>
</organism>
<dbReference type="InterPro" id="IPR029058">
    <property type="entry name" value="AB_hydrolase_fold"/>
</dbReference>
<dbReference type="AlphaFoldDB" id="A0A3S1CWX2"/>
<evidence type="ECO:0000313" key="5">
    <source>
        <dbReference type="Proteomes" id="UP000281028"/>
    </source>
</evidence>
<name>A0A3S1CWX2_9BACT</name>
<dbReference type="GO" id="GO:0006508">
    <property type="term" value="P:proteolysis"/>
    <property type="evidence" value="ECO:0007669"/>
    <property type="project" value="InterPro"/>
</dbReference>
<dbReference type="InterPro" id="IPR050266">
    <property type="entry name" value="AB_hydrolase_sf"/>
</dbReference>
<keyword evidence="2 4" id="KW-0378">Hydrolase</keyword>
<dbReference type="GO" id="GO:0016020">
    <property type="term" value="C:membrane"/>
    <property type="evidence" value="ECO:0007669"/>
    <property type="project" value="TreeGrafter"/>
</dbReference>
<dbReference type="Proteomes" id="UP000281028">
    <property type="component" value="Unassembled WGS sequence"/>
</dbReference>
<reference evidence="4" key="1">
    <citation type="submission" date="2020-05" db="EMBL/GenBank/DDBJ databases">
        <title>Chitinophaga laudate sp. nov., isolated from a tropical peat swamp.</title>
        <authorList>
            <person name="Goh C.B.S."/>
            <person name="Lee M.S."/>
            <person name="Parimannan S."/>
            <person name="Pasbakhsh P."/>
            <person name="Yule C.M."/>
            <person name="Rajandas H."/>
            <person name="Loke S."/>
            <person name="Croft L."/>
            <person name="Tan J.B.L."/>
        </authorList>
    </citation>
    <scope>NUCLEOTIDE SEQUENCE</scope>
    <source>
        <strain evidence="4">Mgbs1</strain>
    </source>
</reference>
<dbReference type="Gene3D" id="3.40.50.1820">
    <property type="entry name" value="alpha/beta hydrolase"/>
    <property type="match status" value="1"/>
</dbReference>
<evidence type="ECO:0000313" key="4">
    <source>
        <dbReference type="EMBL" id="NSL85630.1"/>
    </source>
</evidence>
<comment type="caution">
    <text evidence="4">The sequence shown here is derived from an EMBL/GenBank/DDBJ whole genome shotgun (WGS) entry which is preliminary data.</text>
</comment>
<dbReference type="PANTHER" id="PTHR43798:SF33">
    <property type="entry name" value="HYDROLASE, PUTATIVE (AFU_ORTHOLOGUE AFUA_2G14860)-RELATED"/>
    <property type="match status" value="1"/>
</dbReference>
<dbReference type="InterPro" id="IPR002410">
    <property type="entry name" value="Peptidase_S33"/>
</dbReference>
<evidence type="ECO:0000259" key="3">
    <source>
        <dbReference type="Pfam" id="PF00561"/>
    </source>
</evidence>
<dbReference type="SUPFAM" id="SSF53474">
    <property type="entry name" value="alpha/beta-Hydrolases"/>
    <property type="match status" value="1"/>
</dbReference>
<gene>
    <name evidence="4" type="ORF">ECE50_002225</name>
</gene>
<dbReference type="PANTHER" id="PTHR43798">
    <property type="entry name" value="MONOACYLGLYCEROL LIPASE"/>
    <property type="match status" value="1"/>
</dbReference>
<dbReference type="OrthoDB" id="9780932at2"/>
<keyword evidence="5" id="KW-1185">Reference proteome</keyword>
<dbReference type="GO" id="GO:0008233">
    <property type="term" value="F:peptidase activity"/>
    <property type="evidence" value="ECO:0007669"/>
    <property type="project" value="InterPro"/>
</dbReference>
<accession>A0A3S1CWX2</accession>
<protein>
    <submittedName>
        <fullName evidence="4">Alpha/beta hydrolase</fullName>
    </submittedName>
</protein>
<evidence type="ECO:0000256" key="1">
    <source>
        <dbReference type="ARBA" id="ARBA00010088"/>
    </source>
</evidence>
<dbReference type="EMBL" id="RIAR02000001">
    <property type="protein sequence ID" value="NSL85630.1"/>
    <property type="molecule type" value="Genomic_DNA"/>
</dbReference>
<comment type="similarity">
    <text evidence="1">Belongs to the peptidase S33 family.</text>
</comment>
<evidence type="ECO:0000256" key="2">
    <source>
        <dbReference type="ARBA" id="ARBA00022801"/>
    </source>
</evidence>
<dbReference type="PRINTS" id="PR00793">
    <property type="entry name" value="PROAMNOPTASE"/>
</dbReference>